<dbReference type="OrthoDB" id="7883603at2759"/>
<name>A0A6J1LXZ9_DROHY</name>
<dbReference type="KEGG" id="dhe:111599228"/>
<reference evidence="4" key="1">
    <citation type="submission" date="2025-08" db="UniProtKB">
        <authorList>
            <consortium name="RefSeq"/>
        </authorList>
    </citation>
    <scope>IDENTIFICATION</scope>
    <source>
        <strain evidence="4">15085-1641.00</strain>
        <tissue evidence="4">Whole body</tissue>
    </source>
</reference>
<sequence>MAVPFHLPVEERDDIASSSSGTSNSSGASTSSGASSSSGASDGASSIASQSPNTTSSATQTPMQSPLPTDQVLIALCEWYQQHQRHYINNANATAPHIFQYPPPPSPSCSMAQSPSYTGGDIFFAHGVYVPPPPQPQQPPRTPRSSMSFAGGEELNFFRQPYPAPTTPQPMPPQPPAPQSAPPMHYSHSYPQVSHMLQHHHPASYGHPLPAGAYYATYTPPPTPNTANASTSTSAGATAMPFGRYGVHGPVMASTPLAPTGPKMRLQRSQSDAARRKRLTSTGEDEREYQSDHETSWDEFDDRYDNFTAGRERLQEFSGRIPPRKKKTNSSSNSNANPCSSTANESNCSQQRETNKEKEQQSFTWPTVVTVFVLAMGWGLYAAR</sequence>
<keyword evidence="2" id="KW-0472">Membrane</keyword>
<dbReference type="GeneID" id="111599228"/>
<protein>
    <submittedName>
        <fullName evidence="4">Cell death protein hid</fullName>
    </submittedName>
</protein>
<evidence type="ECO:0000256" key="2">
    <source>
        <dbReference type="SAM" id="Phobius"/>
    </source>
</evidence>
<evidence type="ECO:0000313" key="4">
    <source>
        <dbReference type="RefSeq" id="XP_023170594.1"/>
    </source>
</evidence>
<accession>A0A6J1LXZ9</accession>
<feature type="compositionally biased region" description="Low complexity" evidence="1">
    <location>
        <begin position="329"/>
        <end position="344"/>
    </location>
</feature>
<keyword evidence="3" id="KW-1185">Reference proteome</keyword>
<evidence type="ECO:0000256" key="1">
    <source>
        <dbReference type="SAM" id="MobiDB-lite"/>
    </source>
</evidence>
<feature type="region of interest" description="Disordered" evidence="1">
    <location>
        <begin position="314"/>
        <end position="362"/>
    </location>
</feature>
<organism evidence="3 4">
    <name type="scientific">Drosophila hydei</name>
    <name type="common">Fruit fly</name>
    <dbReference type="NCBI Taxonomy" id="7224"/>
    <lineage>
        <taxon>Eukaryota</taxon>
        <taxon>Metazoa</taxon>
        <taxon>Ecdysozoa</taxon>
        <taxon>Arthropoda</taxon>
        <taxon>Hexapoda</taxon>
        <taxon>Insecta</taxon>
        <taxon>Pterygota</taxon>
        <taxon>Neoptera</taxon>
        <taxon>Endopterygota</taxon>
        <taxon>Diptera</taxon>
        <taxon>Brachycera</taxon>
        <taxon>Muscomorpha</taxon>
        <taxon>Ephydroidea</taxon>
        <taxon>Drosophilidae</taxon>
        <taxon>Drosophila</taxon>
    </lineage>
</organism>
<feature type="compositionally biased region" description="Pro residues" evidence="1">
    <location>
        <begin position="162"/>
        <end position="181"/>
    </location>
</feature>
<feature type="region of interest" description="Disordered" evidence="1">
    <location>
        <begin position="1"/>
        <end position="66"/>
    </location>
</feature>
<dbReference type="AlphaFoldDB" id="A0A6J1LXZ9"/>
<proteinExistence type="predicted"/>
<keyword evidence="2" id="KW-1133">Transmembrane helix</keyword>
<evidence type="ECO:0000313" key="3">
    <source>
        <dbReference type="Proteomes" id="UP000504633"/>
    </source>
</evidence>
<gene>
    <name evidence="4" type="primary">LOC111599228</name>
</gene>
<dbReference type="RefSeq" id="XP_023170594.1">
    <property type="nucleotide sequence ID" value="XM_023314826.2"/>
</dbReference>
<dbReference type="Proteomes" id="UP000504633">
    <property type="component" value="Unplaced"/>
</dbReference>
<feature type="transmembrane region" description="Helical" evidence="2">
    <location>
        <begin position="363"/>
        <end position="383"/>
    </location>
</feature>
<keyword evidence="2" id="KW-0812">Transmembrane</keyword>
<dbReference type="OMA" id="SAPPMHY"/>
<feature type="compositionally biased region" description="Low complexity" evidence="1">
    <location>
        <begin position="16"/>
        <end position="51"/>
    </location>
</feature>
<feature type="compositionally biased region" description="Polar residues" evidence="1">
    <location>
        <begin position="52"/>
        <end position="66"/>
    </location>
</feature>
<feature type="region of interest" description="Disordered" evidence="1">
    <location>
        <begin position="161"/>
        <end position="188"/>
    </location>
</feature>
<feature type="region of interest" description="Disordered" evidence="1">
    <location>
        <begin position="253"/>
        <end position="297"/>
    </location>
</feature>
<dbReference type="CTD" id="40009"/>